<dbReference type="SUPFAM" id="SSF47095">
    <property type="entry name" value="HMG-box"/>
    <property type="match status" value="1"/>
</dbReference>
<reference evidence="6" key="1">
    <citation type="submission" date="2003-08" db="EMBL/GenBank/DDBJ databases">
        <authorList>
            <person name="Birren B."/>
            <person name="Nusbaum C."/>
            <person name="Abebe A."/>
            <person name="Abouelleil A."/>
            <person name="Adekoya E."/>
            <person name="Ait-zahra M."/>
            <person name="Allen N."/>
            <person name="Allen T."/>
            <person name="An P."/>
            <person name="Anderson M."/>
            <person name="Anderson S."/>
            <person name="Arachchi H."/>
            <person name="Armbruster J."/>
            <person name="Bachantsang P."/>
            <person name="Baldwin J."/>
            <person name="Barry A."/>
            <person name="Bayul T."/>
            <person name="Blitshsteyn B."/>
            <person name="Bloom T."/>
            <person name="Blye J."/>
            <person name="Boguslavskiy L."/>
            <person name="Borowsky M."/>
            <person name="Boukhgalter B."/>
            <person name="Brunache A."/>
            <person name="Butler J."/>
            <person name="Calixte N."/>
            <person name="Calvo S."/>
            <person name="Camarata J."/>
            <person name="Campo K."/>
            <person name="Chang J."/>
            <person name="Cheshatsang Y."/>
            <person name="Citroen M."/>
            <person name="Collymore A."/>
            <person name="Considine T."/>
            <person name="Cook A."/>
            <person name="Cooke P."/>
            <person name="Corum B."/>
            <person name="Cuomo C."/>
            <person name="David R."/>
            <person name="Dawoe T."/>
            <person name="Degray S."/>
            <person name="Dodge S."/>
            <person name="Dooley K."/>
            <person name="Dorje P."/>
            <person name="Dorjee K."/>
            <person name="Dorris L."/>
            <person name="Duffey N."/>
            <person name="Dupes A."/>
            <person name="Elkins T."/>
            <person name="Engels R."/>
            <person name="Erickson J."/>
            <person name="Farina A."/>
            <person name="Faro S."/>
            <person name="Ferreira P."/>
            <person name="Fischer H."/>
            <person name="Fitzgerald M."/>
            <person name="Foley K."/>
            <person name="Gage D."/>
            <person name="Galagan J."/>
            <person name="Gearin G."/>
            <person name="Gnerre S."/>
            <person name="Gnirke A."/>
            <person name="Goyette A."/>
            <person name="Graham J."/>
            <person name="Grandbois E."/>
            <person name="Gyaltsen K."/>
            <person name="Hafez N."/>
            <person name="Hagopian D."/>
            <person name="Hagos B."/>
            <person name="Hall J."/>
            <person name="Hatcher B."/>
            <person name="Heller A."/>
            <person name="Higgins H."/>
            <person name="Honan T."/>
            <person name="Horn A."/>
            <person name="Houde N."/>
            <person name="Hughes L."/>
            <person name="Hulme W."/>
            <person name="Husby E."/>
            <person name="Iliev I."/>
            <person name="Jaffe D."/>
            <person name="Jones C."/>
            <person name="Kamal M."/>
            <person name="Kamat A."/>
            <person name="Kamvysselis M."/>
            <person name="Karlsson E."/>
            <person name="Kells C."/>
            <person name="Kieu A."/>
            <person name="Kisner P."/>
            <person name="Kodira C."/>
            <person name="Kulbokas E."/>
            <person name="Labutti K."/>
            <person name="Lama D."/>
            <person name="Landers T."/>
            <person name="Leger J."/>
            <person name="Levine S."/>
            <person name="Lewis D."/>
            <person name="Lewis T."/>
            <person name="Lindblad-toh K."/>
            <person name="Liu X."/>
            <person name="Lokyitsang T."/>
            <person name="Lokyitsang Y."/>
            <person name="Lucien O."/>
            <person name="Lui A."/>
            <person name="Ma L.J."/>
            <person name="Mabbitt R."/>
            <person name="Macdonald J."/>
            <person name="Maclean C."/>
            <person name="Major J."/>
            <person name="Manning J."/>
            <person name="Marabella R."/>
            <person name="Maru K."/>
            <person name="Matthews C."/>
            <person name="Mauceli E."/>
            <person name="Mccarthy M."/>
            <person name="Mcdonough S."/>
            <person name="Mcghee T."/>
            <person name="Meldrim J."/>
            <person name="Meneus L."/>
            <person name="Mesirov J."/>
            <person name="Mihalev A."/>
            <person name="Mihova T."/>
            <person name="Mikkelsen T."/>
            <person name="Mlenga V."/>
            <person name="Moru K."/>
            <person name="Mozes J."/>
            <person name="Mulrain L."/>
            <person name="Munson G."/>
            <person name="Naylor J."/>
            <person name="Newes C."/>
            <person name="Nguyen C."/>
            <person name="Nguyen N."/>
            <person name="Nguyen T."/>
            <person name="Nicol R."/>
            <person name="Nielsen C."/>
            <person name="Nizzari M."/>
            <person name="Norbu C."/>
            <person name="Norbu N."/>
            <person name="O'donnell P."/>
            <person name="Okoawo O."/>
            <person name="O'leary S."/>
            <person name="Omotosho B."/>
            <person name="O'neill K."/>
            <person name="Osman S."/>
            <person name="Parker S."/>
            <person name="Perrin D."/>
            <person name="Phunkhang P."/>
            <person name="Piqani B."/>
            <person name="Purcell S."/>
            <person name="Rachupka T."/>
            <person name="Ramasamy U."/>
            <person name="Rameau R."/>
            <person name="Ray V."/>
            <person name="Raymond C."/>
            <person name="Retta R."/>
            <person name="Richardson S."/>
            <person name="Rise C."/>
            <person name="Rodriguez J."/>
            <person name="Rogers J."/>
            <person name="Rogov P."/>
            <person name="Rutman M."/>
            <person name="Schupbach R."/>
            <person name="Seaman C."/>
            <person name="Settipalli S."/>
            <person name="Sharpe T."/>
            <person name="Sheridan J."/>
            <person name="Sherpa N."/>
            <person name="Shi J."/>
            <person name="Smirnov S."/>
            <person name="Smith C."/>
            <person name="Sougnez C."/>
            <person name="Spencer B."/>
            <person name="Stalker J."/>
            <person name="Stange-thomann N."/>
            <person name="Stavropoulos S."/>
            <person name="Stetson K."/>
            <person name="Stone C."/>
            <person name="Stone S."/>
            <person name="Stubbs M."/>
            <person name="Talamas J."/>
            <person name="Tchuinga P."/>
            <person name="Tenzing P."/>
            <person name="Tesfaye S."/>
            <person name="Theodore J."/>
            <person name="Thoulutsang Y."/>
            <person name="Topham K."/>
            <person name="Towey S."/>
            <person name="Tsamla T."/>
            <person name="Tsomo N."/>
            <person name="Vallee D."/>
            <person name="Vassiliev H."/>
            <person name="Venkataraman V."/>
            <person name="Vinson J."/>
            <person name="Vo A."/>
            <person name="Wade C."/>
            <person name="Wang S."/>
            <person name="Wangchuk T."/>
            <person name="Wangdi T."/>
            <person name="Whittaker C."/>
            <person name="Wilkinson J."/>
            <person name="Wu Y."/>
            <person name="Wyman D."/>
            <person name="Yadav S."/>
            <person name="Yang S."/>
            <person name="Yang X."/>
            <person name="Yeager S."/>
            <person name="Yee E."/>
            <person name="Young G."/>
            <person name="Zainoun J."/>
            <person name="Zembeck L."/>
            <person name="Zimmer A."/>
            <person name="Zody M."/>
            <person name="Lander E."/>
        </authorList>
    </citation>
    <scope>NUCLEOTIDE SEQUENCE [LARGE SCALE GENOMIC DNA]</scope>
</reference>
<sequence>YNHPACNKLLLGPNLSRDGKHLSSSSAVPKAPKAPEKPLMAYMRYSKKVWDEVKAGQPELKIWEIGKIIGKMWRELPSADKQVFNAEYESEKGEYQDLMKSYHNSPAYQSYLQAKGRADVIEAENRALERDESCISIEPADDGAGDTDEGFSVKHVAAARFQRNHRLMQDILTEPTIVPTGRSIVTQQRYDILKNQVQSLQKHQQKLQDELEDIERSHAGTKRKWKQQGTKFESEMKILKTITPQEFYVEYKKKQEQQRLLREEMEKKNKEEMEAKAEEERKLAEKAAEQKEGEEGEIEKKESIEEEKEEGDCKNIKELKQETEEMEINQTNEDSKEEKVAETEEMEDIGHEKEINSKEPTEEKQVDKNKEESTNNAEMQGEITEKDE</sequence>
<reference evidence="5" key="2">
    <citation type="submission" date="2025-08" db="UniProtKB">
        <authorList>
            <consortium name="Ensembl"/>
        </authorList>
    </citation>
    <scope>IDENTIFICATION</scope>
</reference>
<feature type="domain" description="HMG box" evidence="4">
    <location>
        <begin position="35"/>
        <end position="103"/>
    </location>
</feature>
<dbReference type="GeneTree" id="ENSGT00390000003628"/>
<evidence type="ECO:0000313" key="6">
    <source>
        <dbReference type="Proteomes" id="UP000007875"/>
    </source>
</evidence>
<evidence type="ECO:0000259" key="4">
    <source>
        <dbReference type="PROSITE" id="PS50118"/>
    </source>
</evidence>
<feature type="coiled-coil region" evidence="2">
    <location>
        <begin position="190"/>
        <end position="224"/>
    </location>
</feature>
<dbReference type="STRING" id="51511.ENSCSAVP00000017615"/>
<dbReference type="AlphaFoldDB" id="H2ZJ49"/>
<keyword evidence="6" id="KW-1185">Reference proteome</keyword>
<feature type="compositionally biased region" description="Basic and acidic residues" evidence="3">
    <location>
        <begin position="333"/>
        <end position="373"/>
    </location>
</feature>
<organism evidence="5 6">
    <name type="scientific">Ciona savignyi</name>
    <name type="common">Pacific transparent sea squirt</name>
    <dbReference type="NCBI Taxonomy" id="51511"/>
    <lineage>
        <taxon>Eukaryota</taxon>
        <taxon>Metazoa</taxon>
        <taxon>Chordata</taxon>
        <taxon>Tunicata</taxon>
        <taxon>Ascidiacea</taxon>
        <taxon>Phlebobranchia</taxon>
        <taxon>Cionidae</taxon>
        <taxon>Ciona</taxon>
    </lineage>
</organism>
<feature type="DNA-binding region" description="HMG box" evidence="1">
    <location>
        <begin position="35"/>
        <end position="103"/>
    </location>
</feature>
<dbReference type="GO" id="GO:0045892">
    <property type="term" value="P:negative regulation of DNA-templated transcription"/>
    <property type="evidence" value="ECO:0007669"/>
    <property type="project" value="TreeGrafter"/>
</dbReference>
<dbReference type="SMART" id="SM00398">
    <property type="entry name" value="HMG"/>
    <property type="match status" value="1"/>
</dbReference>
<dbReference type="InParanoid" id="H2ZJ49"/>
<dbReference type="HOGENOM" id="CLU_021772_1_1_1"/>
<proteinExistence type="predicted"/>
<dbReference type="PROSITE" id="PS50118">
    <property type="entry name" value="HMG_BOX_2"/>
    <property type="match status" value="1"/>
</dbReference>
<dbReference type="PANTHER" id="PTHR46232">
    <property type="entry name" value="SMARCE1 REGULATOR OF CHROMATIN"/>
    <property type="match status" value="1"/>
</dbReference>
<evidence type="ECO:0000256" key="3">
    <source>
        <dbReference type="SAM" id="MobiDB-lite"/>
    </source>
</evidence>
<dbReference type="OMA" id="QHEYEIE"/>
<evidence type="ECO:0000256" key="1">
    <source>
        <dbReference type="PROSITE-ProRule" id="PRU00267"/>
    </source>
</evidence>
<protein>
    <recommendedName>
        <fullName evidence="4">HMG box domain-containing protein</fullName>
    </recommendedName>
</protein>
<feature type="compositionally biased region" description="Basic and acidic residues" evidence="3">
    <location>
        <begin position="265"/>
        <end position="303"/>
    </location>
</feature>
<dbReference type="InterPro" id="IPR036910">
    <property type="entry name" value="HMG_box_dom_sf"/>
</dbReference>
<evidence type="ECO:0000256" key="2">
    <source>
        <dbReference type="SAM" id="Coils"/>
    </source>
</evidence>
<dbReference type="GO" id="GO:0016514">
    <property type="term" value="C:SWI/SNF complex"/>
    <property type="evidence" value="ECO:0007669"/>
    <property type="project" value="TreeGrafter"/>
</dbReference>
<feature type="region of interest" description="Disordered" evidence="3">
    <location>
        <begin position="265"/>
        <end position="388"/>
    </location>
</feature>
<dbReference type="InterPro" id="IPR009071">
    <property type="entry name" value="HMG_box_dom"/>
</dbReference>
<dbReference type="Ensembl" id="ENSCSAVT00000017807.1">
    <property type="protein sequence ID" value="ENSCSAVP00000017615.1"/>
    <property type="gene ID" value="ENSCSAVG00000010367.1"/>
</dbReference>
<dbReference type="FunCoup" id="H2ZJ49">
    <property type="interactions" value="492"/>
</dbReference>
<dbReference type="CDD" id="cd21983">
    <property type="entry name" value="HMG-box_SMARCE1"/>
    <property type="match status" value="1"/>
</dbReference>
<feature type="compositionally biased region" description="Basic and acidic residues" evidence="3">
    <location>
        <begin position="311"/>
        <end position="323"/>
    </location>
</feature>
<evidence type="ECO:0000313" key="5">
    <source>
        <dbReference type="Ensembl" id="ENSCSAVP00000017615.1"/>
    </source>
</evidence>
<keyword evidence="1" id="KW-0238">DNA-binding</keyword>
<dbReference type="Proteomes" id="UP000007875">
    <property type="component" value="Unassembled WGS sequence"/>
</dbReference>
<accession>H2ZJ49</accession>
<dbReference type="Pfam" id="PF00505">
    <property type="entry name" value="HMG_box"/>
    <property type="match status" value="1"/>
</dbReference>
<dbReference type="eggNOG" id="KOG4715">
    <property type="taxonomic scope" value="Eukaryota"/>
</dbReference>
<keyword evidence="1" id="KW-0539">Nucleus</keyword>
<dbReference type="GO" id="GO:0031492">
    <property type="term" value="F:nucleosomal DNA binding"/>
    <property type="evidence" value="ECO:0007669"/>
    <property type="project" value="TreeGrafter"/>
</dbReference>
<dbReference type="Gene3D" id="1.10.30.10">
    <property type="entry name" value="High mobility group box domain"/>
    <property type="match status" value="1"/>
</dbReference>
<dbReference type="GO" id="GO:0016922">
    <property type="term" value="F:nuclear receptor binding"/>
    <property type="evidence" value="ECO:0007669"/>
    <property type="project" value="TreeGrafter"/>
</dbReference>
<keyword evidence="2" id="KW-0175">Coiled coil</keyword>
<dbReference type="PANTHER" id="PTHR46232:SF1">
    <property type="entry name" value="SWI_SNF-RELATED MATRIX-ASSOCIATED ACTIN-DEPENDENT REGULATOR OF CHROMATIN SUBFAMILY E MEMBER 1"/>
    <property type="match status" value="1"/>
</dbReference>
<name>H2ZJ49_CIOSA</name>
<reference evidence="5" key="3">
    <citation type="submission" date="2025-09" db="UniProtKB">
        <authorList>
            <consortium name="Ensembl"/>
        </authorList>
    </citation>
    <scope>IDENTIFICATION</scope>
</reference>